<organism evidence="2 3">
    <name type="scientific">Candidatus Buchananbacteria bacterium RBG_13_36_9</name>
    <dbReference type="NCBI Taxonomy" id="1797530"/>
    <lineage>
        <taxon>Bacteria</taxon>
        <taxon>Candidatus Buchananiibacteriota</taxon>
    </lineage>
</organism>
<keyword evidence="1" id="KW-1133">Transmembrane helix</keyword>
<keyword evidence="1" id="KW-0472">Membrane</keyword>
<protein>
    <submittedName>
        <fullName evidence="2">Uncharacterized protein</fullName>
    </submittedName>
</protein>
<dbReference type="EMBL" id="MHHZ01000023">
    <property type="protein sequence ID" value="OGY40913.1"/>
    <property type="molecule type" value="Genomic_DNA"/>
</dbReference>
<keyword evidence="1" id="KW-0812">Transmembrane</keyword>
<gene>
    <name evidence="2" type="ORF">A2Y82_03540</name>
</gene>
<dbReference type="AlphaFoldDB" id="A0A1G1XLF4"/>
<accession>A0A1G1XLF4</accession>
<evidence type="ECO:0000313" key="2">
    <source>
        <dbReference type="EMBL" id="OGY40913.1"/>
    </source>
</evidence>
<reference evidence="2 3" key="1">
    <citation type="journal article" date="2016" name="Nat. Commun.">
        <title>Thousands of microbial genomes shed light on interconnected biogeochemical processes in an aquifer system.</title>
        <authorList>
            <person name="Anantharaman K."/>
            <person name="Brown C.T."/>
            <person name="Hug L.A."/>
            <person name="Sharon I."/>
            <person name="Castelle C.J."/>
            <person name="Probst A.J."/>
            <person name="Thomas B.C."/>
            <person name="Singh A."/>
            <person name="Wilkins M.J."/>
            <person name="Karaoz U."/>
            <person name="Brodie E.L."/>
            <person name="Williams K.H."/>
            <person name="Hubbard S.S."/>
            <person name="Banfield J.F."/>
        </authorList>
    </citation>
    <scope>NUCLEOTIDE SEQUENCE [LARGE SCALE GENOMIC DNA]</scope>
</reference>
<proteinExistence type="predicted"/>
<feature type="transmembrane region" description="Helical" evidence="1">
    <location>
        <begin position="21"/>
        <end position="45"/>
    </location>
</feature>
<name>A0A1G1XLF4_9BACT</name>
<evidence type="ECO:0000313" key="3">
    <source>
        <dbReference type="Proteomes" id="UP000176498"/>
    </source>
</evidence>
<evidence type="ECO:0000256" key="1">
    <source>
        <dbReference type="SAM" id="Phobius"/>
    </source>
</evidence>
<dbReference type="Proteomes" id="UP000176498">
    <property type="component" value="Unassembled WGS sequence"/>
</dbReference>
<sequence length="63" mass="7586">MKKIKQWLDNLNKRLEKDKKFQIAVKIHILIFTIAVLLYIGGWGLPEIGIMYFTYAYTRWILK</sequence>
<comment type="caution">
    <text evidence="2">The sequence shown here is derived from an EMBL/GenBank/DDBJ whole genome shotgun (WGS) entry which is preliminary data.</text>
</comment>